<dbReference type="KEGG" id="sya:A6768_11230"/>
<name>A0A291MZH4_SPHYA</name>
<evidence type="ECO:0000313" key="3">
    <source>
        <dbReference type="Proteomes" id="UP000219422"/>
    </source>
</evidence>
<evidence type="ECO:0000259" key="1">
    <source>
        <dbReference type="Pfam" id="PF04230"/>
    </source>
</evidence>
<gene>
    <name evidence="2" type="ORF">A6768_11230</name>
</gene>
<dbReference type="AlphaFoldDB" id="A0A291MZH4"/>
<proteinExistence type="predicted"/>
<dbReference type="InterPro" id="IPR007345">
    <property type="entry name" value="Polysacch_pyruvyl_Trfase"/>
</dbReference>
<dbReference type="SUPFAM" id="SSF48452">
    <property type="entry name" value="TPR-like"/>
    <property type="match status" value="1"/>
</dbReference>
<organism evidence="2 3">
    <name type="scientific">Sphingobium yanoikuyae</name>
    <name type="common">Sphingomonas yanoikuyae</name>
    <dbReference type="NCBI Taxonomy" id="13690"/>
    <lineage>
        <taxon>Bacteria</taxon>
        <taxon>Pseudomonadati</taxon>
        <taxon>Pseudomonadota</taxon>
        <taxon>Alphaproteobacteria</taxon>
        <taxon>Sphingomonadales</taxon>
        <taxon>Sphingomonadaceae</taxon>
        <taxon>Sphingobium</taxon>
    </lineage>
</organism>
<dbReference type="Gene3D" id="1.25.40.10">
    <property type="entry name" value="Tetratricopeptide repeat domain"/>
    <property type="match status" value="1"/>
</dbReference>
<accession>A0A291MZH4</accession>
<evidence type="ECO:0000313" key="2">
    <source>
        <dbReference type="EMBL" id="ATI80513.1"/>
    </source>
</evidence>
<reference evidence="2 3" key="1">
    <citation type="submission" date="2017-10" db="EMBL/GenBank/DDBJ databases">
        <title>Sphingobium yanoikuyae S72.</title>
        <authorList>
            <person name="Sanchez E."/>
            <person name="Bustos P."/>
            <person name="Mendoza P."/>
            <person name="Guo X."/>
            <person name="Mendoza A."/>
        </authorList>
    </citation>
    <scope>NUCLEOTIDE SEQUENCE [LARGE SCALE GENOMIC DNA]</scope>
    <source>
        <strain evidence="2 3">S72</strain>
    </source>
</reference>
<dbReference type="EMBL" id="CP023741">
    <property type="protein sequence ID" value="ATI80513.1"/>
    <property type="molecule type" value="Genomic_DNA"/>
</dbReference>
<feature type="domain" description="Polysaccharide pyruvyl transferase" evidence="1">
    <location>
        <begin position="809"/>
        <end position="939"/>
    </location>
</feature>
<dbReference type="InterPro" id="IPR011990">
    <property type="entry name" value="TPR-like_helical_dom_sf"/>
</dbReference>
<dbReference type="Pfam" id="PF04230">
    <property type="entry name" value="PS_pyruv_trans"/>
    <property type="match status" value="1"/>
</dbReference>
<sequence>MRLNQGAIVIMAVPTPCNLGDTMGSPTWWPHGVSMTSSFSAIRASAVSAFREQRFEACLDLIEQAKTCHPTHRSLLTLEARAAASLGDPHRCLDAWRQLEGSSELDAREQVAFTRALFDAGEVGQGFKRIAELCRDEEAGAAISAFGAPIHERLGNFAAALELWQIAVARGSEANELYGPRLGRARCWRGLGNHGLAVAEFQALRQVKLDSLEATVELIETLRELRQFDTAHNVLDEAIAQFGGNVQFGKLRAKALNQMADEQALLSFVKEIEDGSYSKDDRADILKVLLANPRGRFLLADTKAAFKARCGTWCDQKVLDGLLGTQNPTNLLQSAKDRADRLVCGTLSWAQASANRATLLVEAGLNQEAEDAIAQLRTALVDWPYFPQRYARLAEWLDVRRGAVHDAQYSWRQRRACAKSKDESGELNLIRAMPAPPPSVTVFCQLRNEASLIRAFMQHYRGLGVERFTMVDNGSDDGTLEFLAEQPDVELFSTREDFRRARAGNQWMNPLIGRPEFSATLCIRVDADEHLVFPGYETQTLEDVWRFMQREGADAIAGRMIDMFPERFSDLEGTDGGIELCRYFDPESTALPMIVCPYFRHTGGVRTRLLGGKFQSIGKVSGIRGGGRVEYLSASHSCSPARVSSLSIALLHYKFYPGFLQKVERILTEKQHAMASQEYAHYRSFASRMDERLPSAESLVYAGSASLVDTGICQSPPEWHAFIDERATPRPNAAPLPSTDAETKEPVWLHWAHDKAIGTNWGDKLNPALTTFLAQRPVKHWKDAPEISDMQPVYSVIGSHIARSKENSVIWGTGFLSSEEVIKSTPRQICAVRGPLTRAKLLAQGIDCPAVFGDAALLYPAMHPASRDIVWDLGIIQHIREANVEPLPTINGNFRVKIIDISGGLADVIDDIVRCRRIVSSSLHGIIASHAYGVPAAWIKFSDRPKGDGFKFRDYWATAGRNDVEPWLVDADTTIEQLAAIRSPVAAVPDVNALIDACPFMMYQRKEGIRQLMEKNFRMAEIIGQ</sequence>
<dbReference type="SUPFAM" id="SSF53448">
    <property type="entry name" value="Nucleotide-diphospho-sugar transferases"/>
    <property type="match status" value="1"/>
</dbReference>
<dbReference type="InterPro" id="IPR029044">
    <property type="entry name" value="Nucleotide-diphossugar_trans"/>
</dbReference>
<dbReference type="Proteomes" id="UP000219422">
    <property type="component" value="Chromosome"/>
</dbReference>
<protein>
    <recommendedName>
        <fullName evidence="1">Polysaccharide pyruvyl transferase domain-containing protein</fullName>
    </recommendedName>
</protein>
<dbReference type="Pfam" id="PF13704">
    <property type="entry name" value="Glyco_tranf_2_4"/>
    <property type="match status" value="1"/>
</dbReference>